<dbReference type="PROSITE" id="PS00383">
    <property type="entry name" value="TYR_PHOSPHATASE_1"/>
    <property type="match status" value="1"/>
</dbReference>
<sequence>MAKGGKTAASVKKGSSSGGSLEYNPKKNLVEIIPGVVGPVLLPTLPTPGTPLNTNYAGPTDYSNWLIPHHICVGGYPRSKEVDSIVSSGVTTFVNLVEEDEQLRCGPFYFANALKKTTRSKLNYVTFPIRDKNIAEDDKVTELVTLLAQLVNRGEVLYVHCVGGHGRTGTVAAILLGQLFNISAYDSLKWVQLFHDERKVTNGRKSPESTVQRDQVFRLLSKK</sequence>
<evidence type="ECO:0000256" key="1">
    <source>
        <dbReference type="ARBA" id="ARBA00022801"/>
    </source>
</evidence>
<dbReference type="InParanoid" id="D2W2V3"/>
<dbReference type="OrthoDB" id="2017893at2759"/>
<dbReference type="SUPFAM" id="SSF52799">
    <property type="entry name" value="(Phosphotyrosine protein) phosphatases II"/>
    <property type="match status" value="1"/>
</dbReference>
<evidence type="ECO:0000259" key="2">
    <source>
        <dbReference type="PROSITE" id="PS50056"/>
    </source>
</evidence>
<organism evidence="4">
    <name type="scientific">Naegleria gruberi</name>
    <name type="common">Amoeba</name>
    <dbReference type="NCBI Taxonomy" id="5762"/>
    <lineage>
        <taxon>Eukaryota</taxon>
        <taxon>Discoba</taxon>
        <taxon>Heterolobosea</taxon>
        <taxon>Tetramitia</taxon>
        <taxon>Eutetramitia</taxon>
        <taxon>Vahlkampfiidae</taxon>
        <taxon>Naegleria</taxon>
    </lineage>
</organism>
<dbReference type="KEGG" id="ngr:NAEGRDRAFT_82175"/>
<dbReference type="EMBL" id="GG738928">
    <property type="protein sequence ID" value="EFC36580.1"/>
    <property type="molecule type" value="Genomic_DNA"/>
</dbReference>
<accession>D2W2V3</accession>
<dbReference type="VEuPathDB" id="AmoebaDB:NAEGRDRAFT_82175"/>
<name>D2W2V3_NAEGR</name>
<feature type="domain" description="Tyrosine specific protein phosphatases" evidence="2">
    <location>
        <begin position="138"/>
        <end position="192"/>
    </location>
</feature>
<keyword evidence="4" id="KW-1185">Reference proteome</keyword>
<dbReference type="CDD" id="cd14494">
    <property type="entry name" value="PTP_DSP_cys"/>
    <property type="match status" value="1"/>
</dbReference>
<dbReference type="InterPro" id="IPR000387">
    <property type="entry name" value="Tyr_Pase_dom"/>
</dbReference>
<dbReference type="eggNOG" id="ENOG502S2A7">
    <property type="taxonomic scope" value="Eukaryota"/>
</dbReference>
<dbReference type="Gene3D" id="3.90.190.10">
    <property type="entry name" value="Protein tyrosine phosphatase superfamily"/>
    <property type="match status" value="1"/>
</dbReference>
<dbReference type="InterPro" id="IPR057023">
    <property type="entry name" value="PTP-SAK"/>
</dbReference>
<protein>
    <submittedName>
        <fullName evidence="3">Predicted protein</fullName>
    </submittedName>
</protein>
<dbReference type="Pfam" id="PF22784">
    <property type="entry name" value="PTP-SAK"/>
    <property type="match status" value="1"/>
</dbReference>
<dbReference type="PROSITE" id="PS50056">
    <property type="entry name" value="TYR_PHOSPHATASE_2"/>
    <property type="match status" value="1"/>
</dbReference>
<dbReference type="GO" id="GO:0016791">
    <property type="term" value="F:phosphatase activity"/>
    <property type="evidence" value="ECO:0007669"/>
    <property type="project" value="UniProtKB-ARBA"/>
</dbReference>
<dbReference type="AlphaFoldDB" id="D2W2V3"/>
<dbReference type="InterPro" id="IPR016130">
    <property type="entry name" value="Tyr_Pase_AS"/>
</dbReference>
<gene>
    <name evidence="3" type="ORF">NAEGRDRAFT_82175</name>
</gene>
<dbReference type="InterPro" id="IPR029021">
    <property type="entry name" value="Prot-tyrosine_phosphatase-like"/>
</dbReference>
<evidence type="ECO:0000313" key="3">
    <source>
        <dbReference type="EMBL" id="EFC36580.1"/>
    </source>
</evidence>
<reference evidence="3 4" key="1">
    <citation type="journal article" date="2010" name="Cell">
        <title>The genome of Naegleria gruberi illuminates early eukaryotic versatility.</title>
        <authorList>
            <person name="Fritz-Laylin L.K."/>
            <person name="Prochnik S.E."/>
            <person name="Ginger M.L."/>
            <person name="Dacks J.B."/>
            <person name="Carpenter M.L."/>
            <person name="Field M.C."/>
            <person name="Kuo A."/>
            <person name="Paredez A."/>
            <person name="Chapman J."/>
            <person name="Pham J."/>
            <person name="Shu S."/>
            <person name="Neupane R."/>
            <person name="Cipriano M."/>
            <person name="Mancuso J."/>
            <person name="Tu H."/>
            <person name="Salamov A."/>
            <person name="Lindquist E."/>
            <person name="Shapiro H."/>
            <person name="Lucas S."/>
            <person name="Grigoriev I.V."/>
            <person name="Cande W.Z."/>
            <person name="Fulton C."/>
            <person name="Rokhsar D.S."/>
            <person name="Dawson S.C."/>
        </authorList>
    </citation>
    <scope>NUCLEOTIDE SEQUENCE [LARGE SCALE GENOMIC DNA]</scope>
    <source>
        <strain evidence="3 4">NEG-M</strain>
    </source>
</reference>
<keyword evidence="1" id="KW-0378">Hydrolase</keyword>
<evidence type="ECO:0000313" key="4">
    <source>
        <dbReference type="Proteomes" id="UP000006671"/>
    </source>
</evidence>
<dbReference type="OMA" id="PRWHIIG"/>
<dbReference type="Proteomes" id="UP000006671">
    <property type="component" value="Unassembled WGS sequence"/>
</dbReference>
<dbReference type="GeneID" id="8856572"/>
<dbReference type="RefSeq" id="XP_002669324.1">
    <property type="nucleotide sequence ID" value="XM_002669278.1"/>
</dbReference>
<proteinExistence type="predicted"/>
<dbReference type="STRING" id="5762.D2W2V3"/>